<accession>A0A1E2VBT3</accession>
<evidence type="ECO:0008006" key="4">
    <source>
        <dbReference type="Google" id="ProtNLM"/>
    </source>
</evidence>
<dbReference type="AlphaFoldDB" id="A0A1E2VBT3"/>
<evidence type="ECO:0000313" key="3">
    <source>
        <dbReference type="Proteomes" id="UP000094291"/>
    </source>
</evidence>
<dbReference type="EMBL" id="MDTQ01000001">
    <property type="protein sequence ID" value="ODC04470.1"/>
    <property type="molecule type" value="Genomic_DNA"/>
</dbReference>
<gene>
    <name evidence="2" type="ORF">BFW38_13940</name>
</gene>
<proteinExistence type="predicted"/>
<dbReference type="InterPro" id="IPR021675">
    <property type="entry name" value="DUF3261"/>
</dbReference>
<reference evidence="2 3" key="1">
    <citation type="submission" date="2016-08" db="EMBL/GenBank/DDBJ databases">
        <authorList>
            <person name="Seilhamer J.J."/>
        </authorList>
    </citation>
    <scope>NUCLEOTIDE SEQUENCE [LARGE SCALE GENOMIC DNA]</scope>
    <source>
        <strain evidence="2 3">PH27A</strain>
    </source>
</reference>
<comment type="caution">
    <text evidence="2">The sequence shown here is derived from an EMBL/GenBank/DDBJ whole genome shotgun (WGS) entry which is preliminary data.</text>
</comment>
<feature type="region of interest" description="Disordered" evidence="1">
    <location>
        <begin position="44"/>
        <end position="68"/>
    </location>
</feature>
<organism evidence="2 3">
    <name type="scientific">Terasakiispira papahanaumokuakeensis</name>
    <dbReference type="NCBI Taxonomy" id="197479"/>
    <lineage>
        <taxon>Bacteria</taxon>
        <taxon>Pseudomonadati</taxon>
        <taxon>Pseudomonadota</taxon>
        <taxon>Gammaproteobacteria</taxon>
        <taxon>Oceanospirillales</taxon>
        <taxon>Terasakiispira</taxon>
    </lineage>
</organism>
<evidence type="ECO:0000313" key="2">
    <source>
        <dbReference type="EMBL" id="ODC04470.1"/>
    </source>
</evidence>
<protein>
    <recommendedName>
        <fullName evidence="4">DUF3261 domain-containing protein</fullName>
    </recommendedName>
</protein>
<sequence>MRCFSLMGFRLMISFLDRTSLQAVIYLLMGLLLLGCAHETQKPQESVQKPIEPSEQQSPAQAPTPRFNLLAPTQLGDTPLRLQRLAVSRPDQKHTLLAQWQVHTGHLSLEALTPLGLPLLSLTYTDHQQLSTKTYIPIPEGLSAERVIADLQWAYWPIPALSEALQAGYHIRQAQKTCAQGHHCRQLWYGQQLISEVDYLDQVHNTLVIVDHQYGYQLHISTLTVTP</sequence>
<dbReference type="STRING" id="197479.BFW38_13940"/>
<dbReference type="Pfam" id="PF11659">
    <property type="entry name" value="DUF3261"/>
    <property type="match status" value="1"/>
</dbReference>
<name>A0A1E2VBT3_9GAMM</name>
<evidence type="ECO:0000256" key="1">
    <source>
        <dbReference type="SAM" id="MobiDB-lite"/>
    </source>
</evidence>
<dbReference type="Proteomes" id="UP000094291">
    <property type="component" value="Unassembled WGS sequence"/>
</dbReference>
<keyword evidence="3" id="KW-1185">Reference proteome</keyword>